<evidence type="ECO:0000313" key="1">
    <source>
        <dbReference type="EMBL" id="KAF2667061.1"/>
    </source>
</evidence>
<dbReference type="OrthoDB" id="5236983at2759"/>
<keyword evidence="2" id="KW-1185">Reference proteome</keyword>
<dbReference type="AlphaFoldDB" id="A0A6A6U657"/>
<accession>A0A6A6U657</accession>
<sequence>MCFGTKPKEKGIVVLSRKSKSKTKTKTKTTTKIEHKAMLTHHNPAPVIPYRPHAPWERSLGQISHGWFPPRPFPPHYRAARPEFGKLSLDEATLKLLDYLQKEKAIATRGLFEAMHSIPAVTQQPEPGLYRVLEKLQRYVFPGVMGIKLQYKADDLMPETPGCAMLGGPYSNLVELHFNRLLVSRHWLHDSPLGRQMLFGVFLHMMIHAYFLMNCTPPKPGAVDERLKHENHFGAVLYKLKELCNEAGIEGVHQIRFAYPLNQLLGRQSSRPFEGFFNEAPRPFCSHCKPDVPEIDASVISKWIENDLRKSVDPEIFQLGSDGKFSGKKKSQRGNPREYVLFRIGKKLYMHLLSDFKHDSSLLSHIRHHDTVFELPKWMDEKLLKEFFTFFKTGTFGNALSDSQVPDGRGPPLINQLKPIAEWKPSLLVNVQMALLGMMLQMWELQRHAVERLQNSHITHEDPIAVIEALFNQDLGDRFIPQALIDWFTAWMIVYSEKALKPGDNPKDKGNYGQIIKNKRYTALLSSAIHRNELSNAMAVAGKSLATYPAKSPPPPPPPREFFPMSLFQQMFNSPMGPTPQIPQIPFSPFDYSRLAVASRQGLPPPSFLPPHMANGMLGMGMGGQEQHLTMLLDMGKWGPVRNMGDKTWECMVEGLPHFQAVWKDGKWSPRVQTGAIPDMSRIKFGYPEPIWGVA</sequence>
<gene>
    <name evidence="1" type="ORF">BT63DRAFT_328253</name>
</gene>
<name>A0A6A6U657_9PEZI</name>
<protein>
    <recommendedName>
        <fullName evidence="3">SprT-like domain-containing protein</fullName>
    </recommendedName>
</protein>
<evidence type="ECO:0000313" key="2">
    <source>
        <dbReference type="Proteomes" id="UP000799302"/>
    </source>
</evidence>
<dbReference type="Proteomes" id="UP000799302">
    <property type="component" value="Unassembled WGS sequence"/>
</dbReference>
<dbReference type="EMBL" id="MU004238">
    <property type="protein sequence ID" value="KAF2667061.1"/>
    <property type="molecule type" value="Genomic_DNA"/>
</dbReference>
<proteinExistence type="predicted"/>
<organism evidence="1 2">
    <name type="scientific">Microthyrium microscopicum</name>
    <dbReference type="NCBI Taxonomy" id="703497"/>
    <lineage>
        <taxon>Eukaryota</taxon>
        <taxon>Fungi</taxon>
        <taxon>Dikarya</taxon>
        <taxon>Ascomycota</taxon>
        <taxon>Pezizomycotina</taxon>
        <taxon>Dothideomycetes</taxon>
        <taxon>Dothideomycetes incertae sedis</taxon>
        <taxon>Microthyriales</taxon>
        <taxon>Microthyriaceae</taxon>
        <taxon>Microthyrium</taxon>
    </lineage>
</organism>
<evidence type="ECO:0008006" key="3">
    <source>
        <dbReference type="Google" id="ProtNLM"/>
    </source>
</evidence>
<reference evidence="1" key="1">
    <citation type="journal article" date="2020" name="Stud. Mycol.">
        <title>101 Dothideomycetes genomes: a test case for predicting lifestyles and emergence of pathogens.</title>
        <authorList>
            <person name="Haridas S."/>
            <person name="Albert R."/>
            <person name="Binder M."/>
            <person name="Bloem J."/>
            <person name="Labutti K."/>
            <person name="Salamov A."/>
            <person name="Andreopoulos B."/>
            <person name="Baker S."/>
            <person name="Barry K."/>
            <person name="Bills G."/>
            <person name="Bluhm B."/>
            <person name="Cannon C."/>
            <person name="Castanera R."/>
            <person name="Culley D."/>
            <person name="Daum C."/>
            <person name="Ezra D."/>
            <person name="Gonzalez J."/>
            <person name="Henrissat B."/>
            <person name="Kuo A."/>
            <person name="Liang C."/>
            <person name="Lipzen A."/>
            <person name="Lutzoni F."/>
            <person name="Magnuson J."/>
            <person name="Mondo S."/>
            <person name="Nolan M."/>
            <person name="Ohm R."/>
            <person name="Pangilinan J."/>
            <person name="Park H.-J."/>
            <person name="Ramirez L."/>
            <person name="Alfaro M."/>
            <person name="Sun H."/>
            <person name="Tritt A."/>
            <person name="Yoshinaga Y."/>
            <person name="Zwiers L.-H."/>
            <person name="Turgeon B."/>
            <person name="Goodwin S."/>
            <person name="Spatafora J."/>
            <person name="Crous P."/>
            <person name="Grigoriev I."/>
        </authorList>
    </citation>
    <scope>NUCLEOTIDE SEQUENCE</scope>
    <source>
        <strain evidence="1">CBS 115976</strain>
    </source>
</reference>